<feature type="region of interest" description="Disordered" evidence="4">
    <location>
        <begin position="223"/>
        <end position="294"/>
    </location>
</feature>
<feature type="region of interest" description="Disordered" evidence="4">
    <location>
        <begin position="1"/>
        <end position="23"/>
    </location>
</feature>
<evidence type="ECO:0000256" key="3">
    <source>
        <dbReference type="ARBA" id="ARBA00022833"/>
    </source>
</evidence>
<evidence type="ECO:0000256" key="2">
    <source>
        <dbReference type="ARBA" id="ARBA00022771"/>
    </source>
</evidence>
<keyword evidence="7" id="KW-1185">Reference proteome</keyword>
<sequence>MERPSFVSARTETQQEDSGDQNMEGASQVCKNCKRSVASAHLALHEAHCLLSLVLCPECKEPVSPEKMDEHRENRHQQVGCAMCQQSVQKHLLELHEGCSGRRPETTPILPASLQMKEWLERPVECKFCEAAVRFSKLDIHEHNCGTRTELCPDCGQLIMLRLRAQHKDVCRNEQAQLGRGEKISAADVSIYCLYCKQMIPGNEYLQHTYKCRIVSESTKYFPTGEPGISSPSLPSQTAKDQTSTAEKDVRPKMKNTNRFRRLYENSTKQAPSGTNETMDLPLKSEHKPRLTSSVEDETAYDILKRCSQCGILLPLPTLNQHQEKCWWLASLKEKQVRKLQLEKKSSVGLRKSHR</sequence>
<dbReference type="KEGG" id="hai:109391913"/>
<dbReference type="OrthoDB" id="422728at2759"/>
<organism evidence="7 8">
    <name type="scientific">Hipposideros armiger</name>
    <name type="common">Great Himalayan leaf-nosed bat</name>
    <dbReference type="NCBI Taxonomy" id="186990"/>
    <lineage>
        <taxon>Eukaryota</taxon>
        <taxon>Metazoa</taxon>
        <taxon>Chordata</taxon>
        <taxon>Craniata</taxon>
        <taxon>Vertebrata</taxon>
        <taxon>Euteleostomi</taxon>
        <taxon>Mammalia</taxon>
        <taxon>Eutheria</taxon>
        <taxon>Laurasiatheria</taxon>
        <taxon>Chiroptera</taxon>
        <taxon>Yinpterochiroptera</taxon>
        <taxon>Rhinolophoidea</taxon>
        <taxon>Hipposideridae</taxon>
        <taxon>Hipposideros</taxon>
    </lineage>
</organism>
<evidence type="ECO:0000313" key="8">
    <source>
        <dbReference type="RefSeq" id="XP_019515427.1"/>
    </source>
</evidence>
<dbReference type="InterPro" id="IPR041386">
    <property type="entry name" value="XAF1_C"/>
</dbReference>
<dbReference type="InterPro" id="IPR051986">
    <property type="entry name" value="Innate_Immune_Apopt_Reg"/>
</dbReference>
<dbReference type="CTD" id="54739"/>
<gene>
    <name evidence="8" type="primary">XAF1</name>
</gene>
<dbReference type="GO" id="GO:0005739">
    <property type="term" value="C:mitochondrion"/>
    <property type="evidence" value="ECO:0007669"/>
    <property type="project" value="TreeGrafter"/>
</dbReference>
<evidence type="ECO:0000256" key="1">
    <source>
        <dbReference type="ARBA" id="ARBA00022723"/>
    </source>
</evidence>
<dbReference type="SUPFAM" id="SSF49599">
    <property type="entry name" value="TRAF domain-like"/>
    <property type="match status" value="1"/>
</dbReference>
<proteinExistence type="predicted"/>
<evidence type="ECO:0000256" key="4">
    <source>
        <dbReference type="SAM" id="MobiDB-lite"/>
    </source>
</evidence>
<feature type="compositionally biased region" description="Polar residues" evidence="4">
    <location>
        <begin position="230"/>
        <end position="245"/>
    </location>
</feature>
<dbReference type="InterPro" id="IPR013083">
    <property type="entry name" value="Znf_RING/FYVE/PHD"/>
</dbReference>
<keyword evidence="2" id="KW-0863">Zinc-finger</keyword>
<dbReference type="GO" id="GO:0008270">
    <property type="term" value="F:zinc ion binding"/>
    <property type="evidence" value="ECO:0007669"/>
    <property type="project" value="UniProtKB-KW"/>
</dbReference>
<dbReference type="PANTHER" id="PTHR16295">
    <property type="entry name" value="TRAF-TYPE ZINC FINGER PROTEIN-RELATED"/>
    <property type="match status" value="1"/>
</dbReference>
<keyword evidence="3" id="KW-0862">Zinc</keyword>
<dbReference type="GO" id="GO:0006915">
    <property type="term" value="P:apoptotic process"/>
    <property type="evidence" value="ECO:0007669"/>
    <property type="project" value="InterPro"/>
</dbReference>
<dbReference type="Proteomes" id="UP000694851">
    <property type="component" value="Unplaced"/>
</dbReference>
<evidence type="ECO:0000313" key="7">
    <source>
        <dbReference type="Proteomes" id="UP000694851"/>
    </source>
</evidence>
<dbReference type="InterPro" id="IPR049439">
    <property type="entry name" value="TRAFD1-XIAF1_Znf"/>
</dbReference>
<dbReference type="Pfam" id="PF23580">
    <property type="entry name" value="Znf_XAF1_N"/>
    <property type="match status" value="1"/>
</dbReference>
<dbReference type="InterPro" id="IPR031220">
    <property type="entry name" value="XAF1_C_sf"/>
</dbReference>
<dbReference type="RefSeq" id="XP_019515427.1">
    <property type="nucleotide sequence ID" value="XM_019659882.1"/>
</dbReference>
<feature type="domain" description="XIAP-associated factor 1 C-terminal" evidence="5">
    <location>
        <begin position="289"/>
        <end position="339"/>
    </location>
</feature>
<keyword evidence="1" id="KW-0479">Metal-binding</keyword>
<feature type="compositionally biased region" description="Polar residues" evidence="4">
    <location>
        <begin position="265"/>
        <end position="278"/>
    </location>
</feature>
<reference evidence="8" key="1">
    <citation type="submission" date="2025-08" db="UniProtKB">
        <authorList>
            <consortium name="RefSeq"/>
        </authorList>
    </citation>
    <scope>IDENTIFICATION</scope>
    <source>
        <tissue evidence="8">Muscle</tissue>
    </source>
</reference>
<name>A0A8B7SPX4_HIPAR</name>
<feature type="domain" description="TRAFD1/XAF1 zinc finger" evidence="6">
    <location>
        <begin position="135"/>
        <end position="171"/>
    </location>
</feature>
<dbReference type="AlphaFoldDB" id="A0A8B7SPX4"/>
<protein>
    <submittedName>
        <fullName evidence="8">XIAP-associated factor 1 isoform X1</fullName>
    </submittedName>
</protein>
<dbReference type="Pfam" id="PF18608">
    <property type="entry name" value="XAF1_C"/>
    <property type="match status" value="1"/>
</dbReference>
<evidence type="ECO:0000259" key="5">
    <source>
        <dbReference type="Pfam" id="PF18608"/>
    </source>
</evidence>
<accession>A0A8B7SPX4</accession>
<dbReference type="GeneID" id="109391913"/>
<dbReference type="Gene3D" id="3.30.40.10">
    <property type="entry name" value="Zinc/RING finger domain, C3HC4 (zinc finger)"/>
    <property type="match status" value="2"/>
</dbReference>
<evidence type="ECO:0000259" key="6">
    <source>
        <dbReference type="Pfam" id="PF21366"/>
    </source>
</evidence>
<dbReference type="PANTHER" id="PTHR16295:SF17">
    <property type="entry name" value="XIAP-ASSOCIATED FACTOR 1"/>
    <property type="match status" value="1"/>
</dbReference>
<dbReference type="Gene3D" id="6.10.250.1730">
    <property type="match status" value="1"/>
</dbReference>
<dbReference type="Pfam" id="PF21366">
    <property type="entry name" value="TRAFD1-XIAF1_ZnF"/>
    <property type="match status" value="1"/>
</dbReference>